<dbReference type="EC" id="2.3.2.27" evidence="7"/>
<evidence type="ECO:0000256" key="14">
    <source>
        <dbReference type="ARBA" id="ARBA00022692"/>
    </source>
</evidence>
<dbReference type="FunFam" id="3.30.40.10:FF:000006">
    <property type="entry name" value="CCR4-NOT transcription complex subunit 4"/>
    <property type="match status" value="1"/>
</dbReference>
<dbReference type="InterPro" id="IPR000157">
    <property type="entry name" value="TIR_dom"/>
</dbReference>
<dbReference type="GO" id="GO:0005634">
    <property type="term" value="C:nucleus"/>
    <property type="evidence" value="ECO:0007669"/>
    <property type="project" value="UniProtKB-SubCell"/>
</dbReference>
<dbReference type="SMART" id="SM00369">
    <property type="entry name" value="LRR_TYP"/>
    <property type="match status" value="5"/>
</dbReference>
<evidence type="ECO:0000256" key="29">
    <source>
        <dbReference type="ARBA" id="ARBA00023198"/>
    </source>
</evidence>
<dbReference type="Gene3D" id="3.30.70.330">
    <property type="match status" value="1"/>
</dbReference>
<evidence type="ECO:0000256" key="34">
    <source>
        <dbReference type="ARBA" id="ARBA00075062"/>
    </source>
</evidence>
<dbReference type="Pfam" id="PF00076">
    <property type="entry name" value="RRM_1"/>
    <property type="match status" value="1"/>
</dbReference>
<feature type="compositionally biased region" description="Basic residues" evidence="41">
    <location>
        <begin position="1257"/>
        <end position="1269"/>
    </location>
</feature>
<gene>
    <name evidence="47" type="ORF">F7725_021841</name>
</gene>
<reference evidence="47 48" key="1">
    <citation type="submission" date="2020-03" db="EMBL/GenBank/DDBJ databases">
        <title>Dissostichus mawsoni Genome sequencing and assembly.</title>
        <authorList>
            <person name="Park H."/>
        </authorList>
    </citation>
    <scope>NUCLEOTIDE SEQUENCE [LARGE SCALE GENOMIC DNA]</scope>
    <source>
        <strain evidence="47">DM0001</strain>
        <tissue evidence="47">Muscle</tissue>
    </source>
</reference>
<keyword evidence="13" id="KW-0808">Transferase</keyword>
<evidence type="ECO:0000256" key="27">
    <source>
        <dbReference type="ARBA" id="ARBA00023170"/>
    </source>
</evidence>
<evidence type="ECO:0000256" key="16">
    <source>
        <dbReference type="ARBA" id="ARBA00022729"/>
    </source>
</evidence>
<keyword evidence="20 39" id="KW-0862">Zinc</keyword>
<keyword evidence="15 39" id="KW-0479">Metal-binding</keyword>
<evidence type="ECO:0000256" key="13">
    <source>
        <dbReference type="ARBA" id="ARBA00022679"/>
    </source>
</evidence>
<dbReference type="InterPro" id="IPR032675">
    <property type="entry name" value="LRR_dom_sf"/>
</dbReference>
<protein>
    <recommendedName>
        <fullName evidence="33">CCR4-NOT transcription complex subunit 4</fullName>
        <ecNumber evidence="7">2.3.2.27</ecNumber>
    </recommendedName>
    <alternativeName>
        <fullName evidence="36">CCR4-associated factor 4</fullName>
    </alternativeName>
    <alternativeName>
        <fullName evidence="37">E3 ubiquitin-protein ligase CNOT4</fullName>
    </alternativeName>
    <alternativeName>
        <fullName evidence="34">Potential transcriptional repressor NOT4Hp</fullName>
    </alternativeName>
    <alternativeName>
        <fullName evidence="35">RING-type E3 ubiquitin transferase CNOT4</fullName>
    </alternativeName>
</protein>
<proteinExistence type="inferred from homology"/>
<dbReference type="GO" id="GO:0003723">
    <property type="term" value="F:RNA binding"/>
    <property type="evidence" value="ECO:0007669"/>
    <property type="project" value="UniProtKB-UniRule"/>
</dbReference>
<dbReference type="Gene3D" id="3.40.50.10140">
    <property type="entry name" value="Toll/interleukin-1 receptor homology (TIR) domain"/>
    <property type="match status" value="1"/>
</dbReference>
<dbReference type="InterPro" id="IPR003591">
    <property type="entry name" value="Leu-rich_rpt_typical-subtyp"/>
</dbReference>
<organism evidence="47 48">
    <name type="scientific">Dissostichus mawsoni</name>
    <name type="common">Antarctic cod</name>
    <dbReference type="NCBI Taxonomy" id="36200"/>
    <lineage>
        <taxon>Eukaryota</taxon>
        <taxon>Metazoa</taxon>
        <taxon>Chordata</taxon>
        <taxon>Craniata</taxon>
        <taxon>Vertebrata</taxon>
        <taxon>Euteleostomi</taxon>
        <taxon>Actinopterygii</taxon>
        <taxon>Neopterygii</taxon>
        <taxon>Teleostei</taxon>
        <taxon>Neoteleostei</taxon>
        <taxon>Acanthomorphata</taxon>
        <taxon>Eupercaria</taxon>
        <taxon>Perciformes</taxon>
        <taxon>Notothenioidei</taxon>
        <taxon>Nototheniidae</taxon>
        <taxon>Dissostichus</taxon>
    </lineage>
</organism>
<feature type="zinc finger region" description="C3H1-type" evidence="39">
    <location>
        <begin position="969"/>
        <end position="996"/>
    </location>
</feature>
<dbReference type="Pfam" id="PF01582">
    <property type="entry name" value="TIR"/>
    <property type="match status" value="1"/>
</dbReference>
<dbReference type="SMART" id="SM00255">
    <property type="entry name" value="TIR"/>
    <property type="match status" value="1"/>
</dbReference>
<dbReference type="GO" id="GO:0045087">
    <property type="term" value="P:innate immune response"/>
    <property type="evidence" value="ECO:0007669"/>
    <property type="project" value="UniProtKB-KW"/>
</dbReference>
<dbReference type="PROSITE" id="PS50104">
    <property type="entry name" value="TIR"/>
    <property type="match status" value="1"/>
</dbReference>
<feature type="compositionally biased region" description="Low complexity" evidence="41">
    <location>
        <begin position="1468"/>
        <end position="1477"/>
    </location>
</feature>
<keyword evidence="28" id="KW-0325">Glycoprotein</keyword>
<dbReference type="EMBL" id="JAAKFY010000003">
    <property type="protein sequence ID" value="KAF3859442.1"/>
    <property type="molecule type" value="Genomic_DNA"/>
</dbReference>
<evidence type="ECO:0000256" key="35">
    <source>
        <dbReference type="ARBA" id="ARBA00077837"/>
    </source>
</evidence>
<dbReference type="Gene3D" id="3.30.40.10">
    <property type="entry name" value="Zinc/RING finger domain, C3HC4 (zinc finger)"/>
    <property type="match status" value="1"/>
</dbReference>
<keyword evidence="11" id="KW-0399">Innate immunity</keyword>
<feature type="region of interest" description="Disordered" evidence="41">
    <location>
        <begin position="1117"/>
        <end position="1281"/>
    </location>
</feature>
<dbReference type="InterPro" id="IPR003954">
    <property type="entry name" value="RRM_euk-type"/>
</dbReference>
<dbReference type="PROSITE" id="PS50103">
    <property type="entry name" value="ZF_C3H1"/>
    <property type="match status" value="1"/>
</dbReference>
<evidence type="ECO:0000313" key="48">
    <source>
        <dbReference type="Proteomes" id="UP000518266"/>
    </source>
</evidence>
<dbReference type="InterPro" id="IPR000483">
    <property type="entry name" value="Cys-rich_flank_reg_C"/>
</dbReference>
<dbReference type="PANTHER" id="PTHR12603:SF0">
    <property type="entry name" value="CCR4-NOT TRANSCRIPTION COMPLEX SUBUNIT 4"/>
    <property type="match status" value="1"/>
</dbReference>
<dbReference type="InterPro" id="IPR034261">
    <property type="entry name" value="CNOT4_RRM"/>
</dbReference>
<feature type="compositionally biased region" description="Basic and acidic residues" evidence="41">
    <location>
        <begin position="1039"/>
        <end position="1052"/>
    </location>
</feature>
<feature type="domain" description="RING-type" evidence="43">
    <location>
        <begin position="793"/>
        <end position="836"/>
    </location>
</feature>
<dbReference type="InterPro" id="IPR013083">
    <property type="entry name" value="Znf_RING/FYVE/PHD"/>
</dbReference>
<evidence type="ECO:0000256" key="1">
    <source>
        <dbReference type="ARBA" id="ARBA00000900"/>
    </source>
</evidence>
<feature type="coiled-coil region" evidence="40">
    <location>
        <begin position="847"/>
        <end position="874"/>
    </location>
</feature>
<evidence type="ECO:0000259" key="45">
    <source>
        <dbReference type="PROSITE" id="PS50103"/>
    </source>
</evidence>
<evidence type="ECO:0000256" key="17">
    <source>
        <dbReference type="ARBA" id="ARBA00022737"/>
    </source>
</evidence>
<dbReference type="PROSITE" id="PS50089">
    <property type="entry name" value="ZF_RING_2"/>
    <property type="match status" value="1"/>
</dbReference>
<dbReference type="PROSITE" id="PS51450">
    <property type="entry name" value="LRR"/>
    <property type="match status" value="3"/>
</dbReference>
<evidence type="ECO:0000259" key="43">
    <source>
        <dbReference type="PROSITE" id="PS50089"/>
    </source>
</evidence>
<feature type="region of interest" description="Disordered" evidence="41">
    <location>
        <begin position="1027"/>
        <end position="1097"/>
    </location>
</feature>
<evidence type="ECO:0000256" key="12">
    <source>
        <dbReference type="ARBA" id="ARBA00022614"/>
    </source>
</evidence>
<dbReference type="FunFam" id="3.40.50.10140:FF:000001">
    <property type="entry name" value="Toll-like receptor 2"/>
    <property type="match status" value="1"/>
</dbReference>
<evidence type="ECO:0000256" key="22">
    <source>
        <dbReference type="ARBA" id="ARBA00022859"/>
    </source>
</evidence>
<dbReference type="GO" id="GO:0061630">
    <property type="term" value="F:ubiquitin protein ligase activity"/>
    <property type="evidence" value="ECO:0007669"/>
    <property type="project" value="UniProtKB-EC"/>
</dbReference>
<evidence type="ECO:0000256" key="39">
    <source>
        <dbReference type="PROSITE-ProRule" id="PRU00723"/>
    </source>
</evidence>
<keyword evidence="18 39" id="KW-0863">Zinc-finger</keyword>
<evidence type="ECO:0000256" key="31">
    <source>
        <dbReference type="ARBA" id="ARBA00057081"/>
    </source>
</evidence>
<keyword evidence="14" id="KW-0812">Transmembrane</keyword>
<dbReference type="InterPro" id="IPR012677">
    <property type="entry name" value="Nucleotide-bd_a/b_plait_sf"/>
</dbReference>
<dbReference type="CDD" id="cd12438">
    <property type="entry name" value="RRM_CNOT4"/>
    <property type="match status" value="1"/>
</dbReference>
<dbReference type="GO" id="GO:0007165">
    <property type="term" value="P:signal transduction"/>
    <property type="evidence" value="ECO:0007669"/>
    <property type="project" value="InterPro"/>
</dbReference>
<dbReference type="InterPro" id="IPR000571">
    <property type="entry name" value="Znf_CCCH"/>
</dbReference>
<keyword evidence="8" id="KW-0488">Methylation</keyword>
<dbReference type="SUPFAM" id="SSF52058">
    <property type="entry name" value="L domain-like"/>
    <property type="match status" value="1"/>
</dbReference>
<dbReference type="InterPro" id="IPR039780">
    <property type="entry name" value="Mot2"/>
</dbReference>
<evidence type="ECO:0000256" key="8">
    <source>
        <dbReference type="ARBA" id="ARBA00022481"/>
    </source>
</evidence>
<dbReference type="SUPFAM" id="SSF52075">
    <property type="entry name" value="Outer arm dynein light chain 1"/>
    <property type="match status" value="1"/>
</dbReference>
<evidence type="ECO:0000259" key="46">
    <source>
        <dbReference type="PROSITE" id="PS50104"/>
    </source>
</evidence>
<dbReference type="GO" id="GO:0030014">
    <property type="term" value="C:CCR4-NOT complex"/>
    <property type="evidence" value="ECO:0007669"/>
    <property type="project" value="InterPro"/>
</dbReference>
<keyword evidence="24" id="KW-1133">Transmembrane helix</keyword>
<dbReference type="Gene3D" id="3.80.10.10">
    <property type="entry name" value="Ribonuclease Inhibitor"/>
    <property type="match status" value="2"/>
</dbReference>
<feature type="domain" description="RRM" evidence="44">
    <location>
        <begin position="888"/>
        <end position="972"/>
    </location>
</feature>
<feature type="compositionally biased region" description="Polar residues" evidence="41">
    <location>
        <begin position="1200"/>
        <end position="1238"/>
    </location>
</feature>
<keyword evidence="21" id="KW-0832">Ubl conjugation</keyword>
<evidence type="ECO:0000256" key="33">
    <source>
        <dbReference type="ARBA" id="ARBA00071435"/>
    </source>
</evidence>
<keyword evidence="23 38" id="KW-0694">RNA-binding</keyword>
<keyword evidence="30" id="KW-0539">Nucleus</keyword>
<evidence type="ECO:0000256" key="11">
    <source>
        <dbReference type="ARBA" id="ARBA00022588"/>
    </source>
</evidence>
<feature type="compositionally biased region" description="Basic and acidic residues" evidence="41">
    <location>
        <begin position="1059"/>
        <end position="1076"/>
    </location>
</feature>
<evidence type="ECO:0000256" key="26">
    <source>
        <dbReference type="ARBA" id="ARBA00023136"/>
    </source>
</evidence>
<keyword evidence="22" id="KW-0391">Immunity</keyword>
<comment type="similarity">
    <text evidence="6">Belongs to the Toll-like receptor family.</text>
</comment>
<dbReference type="CDD" id="cd16618">
    <property type="entry name" value="mRING-HC-C4C4_CNOT4"/>
    <property type="match status" value="1"/>
</dbReference>
<dbReference type="GO" id="GO:0016567">
    <property type="term" value="P:protein ubiquitination"/>
    <property type="evidence" value="ECO:0007669"/>
    <property type="project" value="TreeGrafter"/>
</dbReference>
<dbReference type="InterPro" id="IPR001841">
    <property type="entry name" value="Znf_RING"/>
</dbReference>
<dbReference type="InterPro" id="IPR000504">
    <property type="entry name" value="RRM_dom"/>
</dbReference>
<evidence type="ECO:0000256" key="37">
    <source>
        <dbReference type="ARBA" id="ARBA00083942"/>
    </source>
</evidence>
<keyword evidence="16 42" id="KW-0732">Signal</keyword>
<feature type="signal peptide" evidence="42">
    <location>
        <begin position="1"/>
        <end position="27"/>
    </location>
</feature>
<evidence type="ECO:0000256" key="5">
    <source>
        <dbReference type="ARBA" id="ARBA00004906"/>
    </source>
</evidence>
<dbReference type="SMART" id="SM00082">
    <property type="entry name" value="LRRCT"/>
    <property type="match status" value="1"/>
</dbReference>
<evidence type="ECO:0000256" key="15">
    <source>
        <dbReference type="ARBA" id="ARBA00022723"/>
    </source>
</evidence>
<dbReference type="InterPro" id="IPR001611">
    <property type="entry name" value="Leu-rich_rpt"/>
</dbReference>
<keyword evidence="27" id="KW-0675">Receptor</keyword>
<dbReference type="GO" id="GO:0016020">
    <property type="term" value="C:membrane"/>
    <property type="evidence" value="ECO:0007669"/>
    <property type="project" value="UniProtKB-SubCell"/>
</dbReference>
<evidence type="ECO:0000313" key="47">
    <source>
        <dbReference type="EMBL" id="KAF3859442.1"/>
    </source>
</evidence>
<evidence type="ECO:0000256" key="38">
    <source>
        <dbReference type="PROSITE-ProRule" id="PRU00176"/>
    </source>
</evidence>
<feature type="compositionally biased region" description="Polar residues" evidence="41">
    <location>
        <begin position="1160"/>
        <end position="1172"/>
    </location>
</feature>
<keyword evidence="10" id="KW-0597">Phosphoprotein</keyword>
<dbReference type="GO" id="GO:0008270">
    <property type="term" value="F:zinc ion binding"/>
    <property type="evidence" value="ECO:0007669"/>
    <property type="project" value="UniProtKB-KW"/>
</dbReference>
<keyword evidence="25 40" id="KW-0175">Coiled coil</keyword>
<evidence type="ECO:0000259" key="44">
    <source>
        <dbReference type="PROSITE" id="PS50102"/>
    </source>
</evidence>
<keyword evidence="48" id="KW-1185">Reference proteome</keyword>
<comment type="function">
    <text evidence="31">Has E3 ubiquitin ligase activity, promoting ubiquitination and degradation of target proteins. Involved in activation of the JAK/STAT pathway. Catalyzes ubiquitination of methylated RBM15. Plays a role in quality control of translation of mitochondrial outer membrane-localized mRNA. As part of the PINK1-regulated signaling, upon mitochondria damage, ubiquitinates ABCE1 and thereby recruits autophagy receptors to the mitochondrial outer membrane to initiate mitophagy.</text>
</comment>
<keyword evidence="26" id="KW-0472">Membrane</keyword>
<sequence length="1513" mass="168281">MSTQSTNVAFLIGTIAILSLITTDCVAVKEDEKGFILCVTSRRGMQDHSYQNLTNVPSNLPDDTQYLDISHNSIRRLSGASFFGLSQLCCLKVTHCGLQEISPSVFSHTPALNVLNISFNDLPIVPDISLKQMKILDLAYNLYKSYRIPASFQNLTNLDVLSLGSPTALSVNYNDFDPLSNVSLSHLVLGAGIRWQKYDSGALAKLKSLKTISVFASFCGEAINITYNEDRPGGFQFRTINHSVNLCSITFNGVKHYQYKYPQINMSLEAFSNLTYLKFSGTGMNILPCKLLSVLPSLETLDLSDNLLKDTGFWWFYCSTTSVFPKLRRLYLSKNRFSSLSFISEKTNQMKTLESLDLSFNSISLDGDCSWPAQLIELSLANNNLGNNKIDLSKTGITAITQKDLSRFHKLTHLQLSSNSIQVIPADLSAPSLLNLYVDQNAITSISKLAGLSKLQTLKAGNNPFVCSCDSYWFVSVLNKSLLADWPLDYTCSTPPSFAGVSLSEYKTSELSCEMWLQAAVAVPVLIIISAAIGLVFYKCDGVWYTKMLWVWIRVKRRGKKNSNMLKNLSFQYHAFISYSHQDSGWVDSRLVRSLEGSGFSLCVHERDFVPGDWIIDNIINCVESSYKTLFILSKHFVQSEWCNYELFFAQHRAVNIQQDSLVFILLEPIPTDSLPKKFLRLRSLLRQQTYLEWPNDERKQQVFWASLKSMLRVADKSMLLKDRAATESRGRKLAVTDLPTHTGILLPHILDRNLQKHIGRASGSCPVKAVGPVVRNPRMSRHPCGKDDMMECPLCMEPLEIDDVNFFPCTCGYQICRFCWHRIRTDENGLCPACRKPYPEDPAVYKPLSQEELQRIKNEKKQKQTEKKQKITENRKHLASVRVVQRNLVFVVGLSQRLADPEVLKRLEYFGKFGKIHKVVINNSTSYAGSQGPSASAYVTYLRSEDALRAIQCVNNVVVDSRTLKASLGTTKYCSYFLKSMQCPKPDCMYLHELGDEAASFTKEEMQAGKHQEYEQKLLQDLSKNNPTFLQTPAVPGDKPKARPTLYRDGRMTNGLSSEHRRSPTLDGSDSEHLSPEGPEPDLSPDPVPALCPFSSHHELASPRNKLTDISIGNGETSQLLHSSDSPSPPPGLSKPGLMVPLSVTGHTPRSPFEAAAAESQSLFSDNSNFRHPNPLPSGMSGFPTPPHSNAERRLASARPNSSRRTTLASTPSTSRAGLWLTSSRRSSPWRTASAPPTQNPRPPLHRGPFPNPLPHPHHFPHHQHPHRGGYTTFGFPTSSSSSSSSSSSASCGSWMGPASSRRNFVPLNHTNMFLVVCWFPMSLLSPCVRAESSSCAESINVKQWQDGLRALLPNININFGGQPNSSSSSSSSSSSLSSVNHTGPPGLFNSVPHSRSWESPPRWMDPAIITGLPPGNSVDSLQDDNPPHWLKSLQTLTENDAPPPSSASHNGSYGGQPPPHRASWAHFSTPSTHFHSPPPGFQTAFRPPLRRRRTCYRVPISTAIRDPTQIT</sequence>
<evidence type="ECO:0000256" key="41">
    <source>
        <dbReference type="SAM" id="MobiDB-lite"/>
    </source>
</evidence>
<dbReference type="PROSITE" id="PS50102">
    <property type="entry name" value="RRM"/>
    <property type="match status" value="1"/>
</dbReference>
<evidence type="ECO:0000256" key="36">
    <source>
        <dbReference type="ARBA" id="ARBA00083547"/>
    </source>
</evidence>
<evidence type="ECO:0000256" key="6">
    <source>
        <dbReference type="ARBA" id="ARBA00009634"/>
    </source>
</evidence>
<dbReference type="GO" id="GO:0005829">
    <property type="term" value="C:cytosol"/>
    <property type="evidence" value="ECO:0007669"/>
    <property type="project" value="UniProtKB-ARBA"/>
</dbReference>
<dbReference type="OrthoDB" id="1081807at2759"/>
<evidence type="ECO:0000256" key="3">
    <source>
        <dbReference type="ARBA" id="ARBA00004479"/>
    </source>
</evidence>
<keyword evidence="17" id="KW-0677">Repeat</keyword>
<dbReference type="SUPFAM" id="SSF57850">
    <property type="entry name" value="RING/U-box"/>
    <property type="match status" value="1"/>
</dbReference>
<evidence type="ECO:0000256" key="2">
    <source>
        <dbReference type="ARBA" id="ARBA00004123"/>
    </source>
</evidence>
<evidence type="ECO:0000256" key="23">
    <source>
        <dbReference type="ARBA" id="ARBA00022884"/>
    </source>
</evidence>
<evidence type="ECO:0000256" key="30">
    <source>
        <dbReference type="ARBA" id="ARBA00023242"/>
    </source>
</evidence>
<evidence type="ECO:0000256" key="32">
    <source>
        <dbReference type="ARBA" id="ARBA00062432"/>
    </source>
</evidence>
<evidence type="ECO:0000256" key="19">
    <source>
        <dbReference type="ARBA" id="ARBA00022786"/>
    </source>
</evidence>
<dbReference type="SMART" id="SM00361">
    <property type="entry name" value="RRM_1"/>
    <property type="match status" value="1"/>
</dbReference>
<feature type="region of interest" description="Disordered" evidence="41">
    <location>
        <begin position="1364"/>
        <end position="1489"/>
    </location>
</feature>
<dbReference type="PANTHER" id="PTHR12603">
    <property type="entry name" value="CCR4-NOT TRANSCRIPTION COMPLEX RELATED"/>
    <property type="match status" value="1"/>
</dbReference>
<evidence type="ECO:0000256" key="10">
    <source>
        <dbReference type="ARBA" id="ARBA00022553"/>
    </source>
</evidence>
<dbReference type="InterPro" id="IPR039515">
    <property type="entry name" value="NOT4_mRING-HC-C4C4"/>
</dbReference>
<dbReference type="SUPFAM" id="SSF54928">
    <property type="entry name" value="RNA-binding domain, RBD"/>
    <property type="match status" value="1"/>
</dbReference>
<feature type="domain" description="C3H1-type" evidence="45">
    <location>
        <begin position="969"/>
        <end position="996"/>
    </location>
</feature>
<keyword evidence="9" id="KW-0963">Cytoplasm</keyword>
<dbReference type="FunFam" id="3.30.70.330:FF:000044">
    <property type="entry name" value="Putative ccr4-not transcription complex subunit 4"/>
    <property type="match status" value="1"/>
</dbReference>
<feature type="compositionally biased region" description="Low complexity" evidence="41">
    <location>
        <begin position="1367"/>
        <end position="1380"/>
    </location>
</feature>
<evidence type="ECO:0000256" key="4">
    <source>
        <dbReference type="ARBA" id="ARBA00004496"/>
    </source>
</evidence>
<name>A0A7J5ZCD0_DISMA</name>
<evidence type="ECO:0000256" key="42">
    <source>
        <dbReference type="SAM" id="SignalP"/>
    </source>
</evidence>
<evidence type="ECO:0000256" key="20">
    <source>
        <dbReference type="ARBA" id="ARBA00022833"/>
    </source>
</evidence>
<feature type="domain" description="TIR" evidence="46">
    <location>
        <begin position="571"/>
        <end position="712"/>
    </location>
</feature>
<accession>A0A7J5ZCD0</accession>
<evidence type="ECO:0000256" key="24">
    <source>
        <dbReference type="ARBA" id="ARBA00022989"/>
    </source>
</evidence>
<comment type="subcellular location">
    <subcellularLocation>
        <location evidence="4">Cytoplasm</location>
    </subcellularLocation>
    <subcellularLocation>
        <location evidence="3">Membrane</location>
        <topology evidence="3">Single-pass type I membrane protein</topology>
    </subcellularLocation>
    <subcellularLocation>
        <location evidence="2">Nucleus</location>
    </subcellularLocation>
</comment>
<dbReference type="SUPFAM" id="SSF52200">
    <property type="entry name" value="Toll/Interleukin receptor TIR domain"/>
    <property type="match status" value="1"/>
</dbReference>
<evidence type="ECO:0000256" key="7">
    <source>
        <dbReference type="ARBA" id="ARBA00012483"/>
    </source>
</evidence>
<comment type="caution">
    <text evidence="47">The sequence shown here is derived from an EMBL/GenBank/DDBJ whole genome shotgun (WGS) entry which is preliminary data.</text>
</comment>
<evidence type="ECO:0000256" key="40">
    <source>
        <dbReference type="SAM" id="Coils"/>
    </source>
</evidence>
<comment type="subunit">
    <text evidence="32">Interacts with CNOT1 via its C-terminus but does not stably associate with the CCR4-NOT complex. Interacts (via RING domain) with UBE2D2. Interacts with ABCE1, PINK1 and PELO.</text>
</comment>
<dbReference type="Proteomes" id="UP000518266">
    <property type="component" value="Unassembled WGS sequence"/>
</dbReference>
<dbReference type="Pfam" id="PF14570">
    <property type="entry name" value="zf-RING_4"/>
    <property type="match status" value="1"/>
</dbReference>
<dbReference type="InterPro" id="IPR035897">
    <property type="entry name" value="Toll_tir_struct_dom_sf"/>
</dbReference>
<comment type="catalytic activity">
    <reaction evidence="1">
        <text>S-ubiquitinyl-[E2 ubiquitin-conjugating enzyme]-L-cysteine + [acceptor protein]-L-lysine = [E2 ubiquitin-conjugating enzyme]-L-cysteine + N(6)-ubiquitinyl-[acceptor protein]-L-lysine.</text>
        <dbReference type="EC" id="2.3.2.27"/>
    </reaction>
</comment>
<dbReference type="GO" id="GO:0006954">
    <property type="term" value="P:inflammatory response"/>
    <property type="evidence" value="ECO:0007669"/>
    <property type="project" value="UniProtKB-KW"/>
</dbReference>
<evidence type="ECO:0000256" key="18">
    <source>
        <dbReference type="ARBA" id="ARBA00022771"/>
    </source>
</evidence>
<dbReference type="Pfam" id="PF13855">
    <property type="entry name" value="LRR_8"/>
    <property type="match status" value="1"/>
</dbReference>
<feature type="chain" id="PRO_5029486384" description="CCR4-NOT transcription complex subunit 4" evidence="42">
    <location>
        <begin position="28"/>
        <end position="1513"/>
    </location>
</feature>
<evidence type="ECO:0000256" key="28">
    <source>
        <dbReference type="ARBA" id="ARBA00023180"/>
    </source>
</evidence>
<evidence type="ECO:0000256" key="25">
    <source>
        <dbReference type="ARBA" id="ARBA00023054"/>
    </source>
</evidence>
<evidence type="ECO:0000256" key="9">
    <source>
        <dbReference type="ARBA" id="ARBA00022490"/>
    </source>
</evidence>
<dbReference type="InterPro" id="IPR035979">
    <property type="entry name" value="RBD_domain_sf"/>
</dbReference>
<comment type="pathway">
    <text evidence="5">Protein modification; protein ubiquitination.</text>
</comment>
<evidence type="ECO:0000256" key="21">
    <source>
        <dbReference type="ARBA" id="ARBA00022843"/>
    </source>
</evidence>
<keyword evidence="29" id="KW-0395">Inflammatory response</keyword>
<keyword evidence="12" id="KW-0433">Leucine-rich repeat</keyword>
<keyword evidence="19" id="KW-0833">Ubl conjugation pathway</keyword>